<dbReference type="RefSeq" id="WP_055302219.1">
    <property type="nucleotide sequence ID" value="NZ_CYYR01000014.1"/>
</dbReference>
<gene>
    <name evidence="2" type="primary">glfT2_1</name>
    <name evidence="2" type="ORF">ERS852392_02092</name>
</gene>
<evidence type="ECO:0000259" key="1">
    <source>
        <dbReference type="Pfam" id="PF17994"/>
    </source>
</evidence>
<dbReference type="GO" id="GO:0016757">
    <property type="term" value="F:glycosyltransferase activity"/>
    <property type="evidence" value="ECO:0007669"/>
    <property type="project" value="UniProtKB-KW"/>
</dbReference>
<protein>
    <submittedName>
        <fullName evidence="2">UDP-galactofuranosyl transferase GlfT2</fullName>
        <ecNumber evidence="2">2.4.1.-</ecNumber>
    </submittedName>
</protein>
<dbReference type="EC" id="2.4.1.-" evidence="2"/>
<proteinExistence type="predicted"/>
<evidence type="ECO:0000313" key="3">
    <source>
        <dbReference type="Proteomes" id="UP000095395"/>
    </source>
</evidence>
<dbReference type="InterPro" id="IPR029044">
    <property type="entry name" value="Nucleotide-diphossugar_trans"/>
</dbReference>
<dbReference type="Proteomes" id="UP000095395">
    <property type="component" value="Unassembled WGS sequence"/>
</dbReference>
<sequence length="483" mass="57390">MIVQNIIYPEISEEEKELFFRGNALTDKNGILHLQAGERIVFDTYMNVFDAGIWREYTGITNWKIVFEACGNGRISLYRFYEGTRTLVSFKEICDREDVSDYIFFEEKGNALYYLQIEAKDDFRLKRAIFSTEALSKREVCIGTVICTYHREKQLLQNLEKVKASLFFKEGTEYFGKLNLCVIDNASSLPEQKEKSLVICHNSNTGGSGGFSKGMEYIRQHKEYGITNVLLMDDDVDFYMESFYRMYALLALRKNEMQNRVIAGRMFRADKKYIQYTKTEIWNRSEILHTGWMQDMRKVECLPWMNLQEGEYSGWWFACFPMEFVQKEKPLPFFLHCDDVEYGLRLGTVPMALNGIQVWHETYEYRQSPVIAYYDVRNSLITNAICGCSIGRRDLWTLWTQKLTDYLEQGNLEYYFATILGLYDFVMGARRFYREDIEKHHNRLKTRITRTNRQKAWWCLKVIYVRLMVCYKKIQNAYRRENK</sequence>
<name>A0A174C4F3_9FIRM</name>
<dbReference type="Gene3D" id="3.90.550.60">
    <property type="match status" value="1"/>
</dbReference>
<accession>A0A174C4F3</accession>
<dbReference type="Pfam" id="PF17994">
    <property type="entry name" value="Glft2_N"/>
    <property type="match status" value="1"/>
</dbReference>
<dbReference type="AlphaFoldDB" id="A0A174C4F3"/>
<keyword evidence="2" id="KW-0328">Glycosyltransferase</keyword>
<dbReference type="SUPFAM" id="SSF53448">
    <property type="entry name" value="Nucleotide-diphospho-sugar transferases"/>
    <property type="match status" value="1"/>
</dbReference>
<organism evidence="2 3">
    <name type="scientific">Roseburia inulinivorans</name>
    <dbReference type="NCBI Taxonomy" id="360807"/>
    <lineage>
        <taxon>Bacteria</taxon>
        <taxon>Bacillati</taxon>
        <taxon>Bacillota</taxon>
        <taxon>Clostridia</taxon>
        <taxon>Lachnospirales</taxon>
        <taxon>Lachnospiraceae</taxon>
        <taxon>Roseburia</taxon>
    </lineage>
</organism>
<reference evidence="2 3" key="1">
    <citation type="submission" date="2015-09" db="EMBL/GenBank/DDBJ databases">
        <authorList>
            <consortium name="Pathogen Informatics"/>
        </authorList>
    </citation>
    <scope>NUCLEOTIDE SEQUENCE [LARGE SCALE GENOMIC DNA]</scope>
    <source>
        <strain evidence="2 3">2789STDY5608835</strain>
    </source>
</reference>
<dbReference type="InterPro" id="IPR040492">
    <property type="entry name" value="GlfT2_N"/>
</dbReference>
<keyword evidence="2" id="KW-0808">Transferase</keyword>
<evidence type="ECO:0000313" key="2">
    <source>
        <dbReference type="EMBL" id="CUO07697.1"/>
    </source>
</evidence>
<feature type="domain" description="Galactofuranosyltransferase GlfT2 N-terminal" evidence="1">
    <location>
        <begin position="31"/>
        <end position="129"/>
    </location>
</feature>
<dbReference type="EMBL" id="CYYR01000014">
    <property type="protein sequence ID" value="CUO07697.1"/>
    <property type="molecule type" value="Genomic_DNA"/>
</dbReference>